<evidence type="ECO:0000259" key="5">
    <source>
        <dbReference type="PROSITE" id="PS50865"/>
    </source>
</evidence>
<dbReference type="PROSITE" id="PS01360">
    <property type="entry name" value="ZF_MYND_1"/>
    <property type="match status" value="1"/>
</dbReference>
<dbReference type="PROSITE" id="PS50865">
    <property type="entry name" value="ZF_MYND_2"/>
    <property type="match status" value="1"/>
</dbReference>
<keyword evidence="2 4" id="KW-0863">Zinc-finger</keyword>
<reference evidence="6" key="1">
    <citation type="submission" date="2009-03" db="EMBL/GenBank/DDBJ databases">
        <title>Osmerus mordax full-length cDNAs.</title>
        <authorList>
            <person name="von Schalburg K."/>
            <person name="Leong J."/>
            <person name="Cooper G."/>
            <person name="Davidson W.S."/>
            <person name="Koop B.F."/>
        </authorList>
    </citation>
    <scope>NUCLEOTIDE SEQUENCE</scope>
    <source>
        <tissue evidence="6">Brain</tissue>
    </source>
</reference>
<dbReference type="InterPro" id="IPR011990">
    <property type="entry name" value="TPR-like_helical_dom_sf"/>
</dbReference>
<dbReference type="AlphaFoldDB" id="C1BIW1"/>
<name>C1BIW1_OSMMO</name>
<dbReference type="Gene3D" id="6.10.140.2220">
    <property type="match status" value="1"/>
</dbReference>
<dbReference type="EMBL" id="BT074540">
    <property type="protein sequence ID" value="ACO08964.1"/>
    <property type="molecule type" value="mRNA"/>
</dbReference>
<dbReference type="PANTHER" id="PTHR46533">
    <property type="entry name" value="ZINC FINGER MYND DOMAIN-CONTAINING PROTEIN 12"/>
    <property type="match status" value="1"/>
</dbReference>
<dbReference type="Pfam" id="PF01753">
    <property type="entry name" value="zf-MYND"/>
    <property type="match status" value="1"/>
</dbReference>
<dbReference type="Gene3D" id="1.25.40.10">
    <property type="entry name" value="Tetratricopeptide repeat domain"/>
    <property type="match status" value="1"/>
</dbReference>
<gene>
    <name evidence="6" type="primary">ZMY12</name>
</gene>
<dbReference type="SUPFAM" id="SSF48452">
    <property type="entry name" value="TPR-like"/>
    <property type="match status" value="1"/>
</dbReference>
<dbReference type="GO" id="GO:0008270">
    <property type="term" value="F:zinc ion binding"/>
    <property type="evidence" value="ECO:0007669"/>
    <property type="project" value="UniProtKB-KW"/>
</dbReference>
<accession>C1BIW1</accession>
<evidence type="ECO:0000256" key="2">
    <source>
        <dbReference type="ARBA" id="ARBA00022771"/>
    </source>
</evidence>
<evidence type="ECO:0000256" key="4">
    <source>
        <dbReference type="PROSITE-ProRule" id="PRU00134"/>
    </source>
</evidence>
<dbReference type="PANTHER" id="PTHR46533:SF1">
    <property type="entry name" value="ZINC FINGER MYND DOMAIN-CONTAINING PROTEIN 12"/>
    <property type="match status" value="1"/>
</dbReference>
<evidence type="ECO:0000313" key="6">
    <source>
        <dbReference type="EMBL" id="ACO08964.1"/>
    </source>
</evidence>
<evidence type="ECO:0000256" key="1">
    <source>
        <dbReference type="ARBA" id="ARBA00022723"/>
    </source>
</evidence>
<dbReference type="InterPro" id="IPR053248">
    <property type="entry name" value="Zinc_finger_MYND_domain"/>
</dbReference>
<dbReference type="InterPro" id="IPR002893">
    <property type="entry name" value="Znf_MYND"/>
</dbReference>
<feature type="domain" description="MYND-type" evidence="5">
    <location>
        <begin position="18"/>
        <end position="55"/>
    </location>
</feature>
<proteinExistence type="evidence at transcript level"/>
<evidence type="ECO:0000256" key="3">
    <source>
        <dbReference type="ARBA" id="ARBA00022833"/>
    </source>
</evidence>
<protein>
    <submittedName>
        <fullName evidence="6">Zinc finger MYND domain-containing protein 12</fullName>
    </submittedName>
</protein>
<organism evidence="6">
    <name type="scientific">Osmerus mordax</name>
    <name type="common">Rainbow smelt</name>
    <name type="synonym">Atherina mordax</name>
    <dbReference type="NCBI Taxonomy" id="8014"/>
    <lineage>
        <taxon>Eukaryota</taxon>
        <taxon>Metazoa</taxon>
        <taxon>Chordata</taxon>
        <taxon>Craniata</taxon>
        <taxon>Vertebrata</taxon>
        <taxon>Euteleostomi</taxon>
        <taxon>Actinopterygii</taxon>
        <taxon>Neopterygii</taxon>
        <taxon>Teleostei</taxon>
        <taxon>Stomiati</taxon>
        <taxon>Osmeriformes</taxon>
        <taxon>Osmeridae</taxon>
        <taxon>Osmerus</taxon>
    </lineage>
</organism>
<keyword evidence="1" id="KW-0479">Metal-binding</keyword>
<sequence length="357" mass="39832">MSTTLNPLANPRGAKKLCELCQKPAYLQCNNCRVTFYCDTEHQQADWVGIHDKVCQLLIPIRSAVPFHSLQSDRDLHQSQTRHRQEQLIEISRSVAQNKLFEGKFQESLPASLLSLRCAMDVYGPSAASLVPAYLLLAEANVGLGSLAQAEKYLSQAEWTVTKTPDCSQAVRRQLHRNLGRLYTSTGNLKGALLSFANDVYYASDEYGLDNIVTKGGYFLMANVFMKQEKKDIAHSMYAEVAKTWHSHLTRLVEAHTQSSISLEPCFDEAQRTEADQMLKTMLEVQAQNNKQDVAQIALVTHSLAMLWFLGGSRNKAVEFGRKARQASQLVPDPSLTESIQRLLLLAGPDPHPTQAS</sequence>
<keyword evidence="3" id="KW-0862">Zinc</keyword>
<dbReference type="SUPFAM" id="SSF144232">
    <property type="entry name" value="HIT/MYND zinc finger-like"/>
    <property type="match status" value="1"/>
</dbReference>